<comment type="caution">
    <text evidence="1">The sequence shown here is derived from an EMBL/GenBank/DDBJ whole genome shotgun (WGS) entry which is preliminary data.</text>
</comment>
<keyword evidence="2" id="KW-1185">Reference proteome</keyword>
<dbReference type="RefSeq" id="WP_345422660.1">
    <property type="nucleotide sequence ID" value="NZ_AP031496.1"/>
</dbReference>
<evidence type="ECO:0008006" key="3">
    <source>
        <dbReference type="Google" id="ProtNLM"/>
    </source>
</evidence>
<accession>A0AAV3U3N6</accession>
<dbReference type="AlphaFoldDB" id="A0AAV3U3N6"/>
<evidence type="ECO:0000313" key="1">
    <source>
        <dbReference type="EMBL" id="GAA4945332.1"/>
    </source>
</evidence>
<gene>
    <name evidence="1" type="ORF">GCM10025791_25610</name>
</gene>
<name>A0AAV3U3N6_9ALTE</name>
<reference evidence="2" key="1">
    <citation type="journal article" date="2019" name="Int. J. Syst. Evol. Microbiol.">
        <title>The Global Catalogue of Microorganisms (GCM) 10K type strain sequencing project: providing services to taxonomists for standard genome sequencing and annotation.</title>
        <authorList>
            <consortium name="The Broad Institute Genomics Platform"/>
            <consortium name="The Broad Institute Genome Sequencing Center for Infectious Disease"/>
            <person name="Wu L."/>
            <person name="Ma J."/>
        </authorList>
    </citation>
    <scope>NUCLEOTIDE SEQUENCE [LARGE SCALE GENOMIC DNA]</scope>
    <source>
        <strain evidence="2">JCM 19134</strain>
    </source>
</reference>
<protein>
    <recommendedName>
        <fullName evidence="3">TIR domain-containing protein</fullName>
    </recommendedName>
</protein>
<proteinExistence type="predicted"/>
<evidence type="ECO:0000313" key="2">
    <source>
        <dbReference type="Proteomes" id="UP001409585"/>
    </source>
</evidence>
<organism evidence="1 2">
    <name type="scientific">Halioxenophilus aromaticivorans</name>
    <dbReference type="NCBI Taxonomy" id="1306992"/>
    <lineage>
        <taxon>Bacteria</taxon>
        <taxon>Pseudomonadati</taxon>
        <taxon>Pseudomonadota</taxon>
        <taxon>Gammaproteobacteria</taxon>
        <taxon>Alteromonadales</taxon>
        <taxon>Alteromonadaceae</taxon>
        <taxon>Halioxenophilus</taxon>
    </lineage>
</organism>
<sequence length="123" mass="13784">MKVFLSYTIRDGLINKNLLQLLDGEISRECDIYIDLLHNRSATPQDEVIKQLVSSDMLIQITTPSIDDSGWASLEANLAAEQKIKTCFVEYFHSNPNQLIIDLVQIIKSSNATRQNALICSSA</sequence>
<dbReference type="Proteomes" id="UP001409585">
    <property type="component" value="Unassembled WGS sequence"/>
</dbReference>
<dbReference type="EMBL" id="BAABLX010000024">
    <property type="protein sequence ID" value="GAA4945332.1"/>
    <property type="molecule type" value="Genomic_DNA"/>
</dbReference>